<evidence type="ECO:0000256" key="1">
    <source>
        <dbReference type="SAM" id="MobiDB-lite"/>
    </source>
</evidence>
<evidence type="ECO:0000313" key="2">
    <source>
        <dbReference type="EMBL" id="PKS10704.1"/>
    </source>
</evidence>
<dbReference type="InterPro" id="IPR013927">
    <property type="entry name" value="TF_Opi1_Ccg-8"/>
</dbReference>
<reference evidence="2 3" key="1">
    <citation type="journal article" date="2017" name="G3 (Bethesda)">
        <title>First Draft Genome Sequence of the Pathogenic Fungus Lomentospora prolificans (Formerly Scedosporium prolificans).</title>
        <authorList>
            <person name="Luo R."/>
            <person name="Zimin A."/>
            <person name="Workman R."/>
            <person name="Fan Y."/>
            <person name="Pertea G."/>
            <person name="Grossman N."/>
            <person name="Wear M.P."/>
            <person name="Jia B."/>
            <person name="Miller H."/>
            <person name="Casadevall A."/>
            <person name="Timp W."/>
            <person name="Zhang S.X."/>
            <person name="Salzberg S.L."/>
        </authorList>
    </citation>
    <scope>NUCLEOTIDE SEQUENCE [LARGE SCALE GENOMIC DNA]</scope>
    <source>
        <strain evidence="2 3">JHH-5317</strain>
    </source>
</reference>
<accession>A0A2N3NE55</accession>
<evidence type="ECO:0008006" key="4">
    <source>
        <dbReference type="Google" id="ProtNLM"/>
    </source>
</evidence>
<sequence length="608" mass="65973">MEQNHMLPQTLEPDSTEPWSNPASAHAHTNDYQNAQQQQHQPPYQAHDPALLKFPDVPTTELPPIQPSSVLGPRDDGTLPSISSLTGQQYHRASSQLTDGSNSRQASAAPQPPWSSLSPRSGHYSRPADSPARMDLDTSSNSAVSAASPDYFHDGRASSVSLDDPDVRLAAEALGDLRADFLSSPPNSHASLPVRSPSHNSVSSQARNQPEPLLSLLTTSHPLLATTIGGAASAYNSSKNYSPRFKSGAEYVEGYLTPIAGAVGSVGRVTGVEGSVRWFLGGRKQSQRPDLESGEKASHKRRKVANAEDSETNSIMDEKALEAYGFKADRRLSQASTVDTLPAYENSPAYTETSDGAAAKREVANAPWQSRLIMSTSGLSIAMSEESLRSLKYCLTWLRWANRHIAKVIASLKTALEQYEQAEQAEMESVTGDKTAMASSSTNSQANRKELAARIASLRDDVLKTLRDVVETVSKYTGGALPENARVLVRRHLTSLPRKWQLAMAMSSQQQQQQEHQSQSGDAEDGGKPRERNIKEGAQRVLVLAKEGLDMMAQVSGVLDGTIVSAEEWCERLGKRRRQDRDGSEPQSQSRSQASPPAQIADADVKMS</sequence>
<dbReference type="GO" id="GO:0003714">
    <property type="term" value="F:transcription corepressor activity"/>
    <property type="evidence" value="ECO:0007669"/>
    <property type="project" value="InterPro"/>
</dbReference>
<dbReference type="InParanoid" id="A0A2N3NE55"/>
<dbReference type="GO" id="GO:0006357">
    <property type="term" value="P:regulation of transcription by RNA polymerase II"/>
    <property type="evidence" value="ECO:0007669"/>
    <property type="project" value="TreeGrafter"/>
</dbReference>
<organism evidence="2 3">
    <name type="scientific">Lomentospora prolificans</name>
    <dbReference type="NCBI Taxonomy" id="41688"/>
    <lineage>
        <taxon>Eukaryota</taxon>
        <taxon>Fungi</taxon>
        <taxon>Dikarya</taxon>
        <taxon>Ascomycota</taxon>
        <taxon>Pezizomycotina</taxon>
        <taxon>Sordariomycetes</taxon>
        <taxon>Hypocreomycetidae</taxon>
        <taxon>Microascales</taxon>
        <taxon>Microascaceae</taxon>
        <taxon>Lomentospora</taxon>
    </lineage>
</organism>
<dbReference type="GO" id="GO:0005634">
    <property type="term" value="C:nucleus"/>
    <property type="evidence" value="ECO:0007669"/>
    <property type="project" value="TreeGrafter"/>
</dbReference>
<feature type="region of interest" description="Disordered" evidence="1">
    <location>
        <begin position="573"/>
        <end position="608"/>
    </location>
</feature>
<dbReference type="PANTHER" id="PTHR38406">
    <property type="entry name" value="TRANSCRIPTIONAL REPRESSOR OPI1"/>
    <property type="match status" value="1"/>
</dbReference>
<feature type="region of interest" description="Disordered" evidence="1">
    <location>
        <begin position="428"/>
        <end position="447"/>
    </location>
</feature>
<dbReference type="GO" id="GO:0030968">
    <property type="term" value="P:endoplasmic reticulum unfolded protein response"/>
    <property type="evidence" value="ECO:0007669"/>
    <property type="project" value="TreeGrafter"/>
</dbReference>
<feature type="compositionally biased region" description="Polar residues" evidence="1">
    <location>
        <begin position="437"/>
        <end position="446"/>
    </location>
</feature>
<dbReference type="AlphaFoldDB" id="A0A2N3NE55"/>
<feature type="compositionally biased region" description="Low complexity" evidence="1">
    <location>
        <begin position="30"/>
        <end position="48"/>
    </location>
</feature>
<dbReference type="Pfam" id="PF08618">
    <property type="entry name" value="Opi1"/>
    <property type="match status" value="1"/>
</dbReference>
<dbReference type="PANTHER" id="PTHR38406:SF1">
    <property type="entry name" value="TRANSCRIPTIONAL REPRESSOR OPI1"/>
    <property type="match status" value="1"/>
</dbReference>
<feature type="compositionally biased region" description="Basic and acidic residues" evidence="1">
    <location>
        <begin position="287"/>
        <end position="297"/>
    </location>
</feature>
<feature type="compositionally biased region" description="Basic and acidic residues" evidence="1">
    <location>
        <begin position="525"/>
        <end position="535"/>
    </location>
</feature>
<dbReference type="GO" id="GO:0005783">
    <property type="term" value="C:endoplasmic reticulum"/>
    <property type="evidence" value="ECO:0007669"/>
    <property type="project" value="TreeGrafter"/>
</dbReference>
<feature type="region of interest" description="Disordered" evidence="1">
    <location>
        <begin position="284"/>
        <end position="312"/>
    </location>
</feature>
<dbReference type="VEuPathDB" id="FungiDB:jhhlp_002461"/>
<keyword evidence="3" id="KW-1185">Reference proteome</keyword>
<dbReference type="GO" id="GO:0008654">
    <property type="term" value="P:phospholipid biosynthetic process"/>
    <property type="evidence" value="ECO:0007669"/>
    <property type="project" value="TreeGrafter"/>
</dbReference>
<dbReference type="EMBL" id="NLAX01000008">
    <property type="protein sequence ID" value="PKS10704.1"/>
    <property type="molecule type" value="Genomic_DNA"/>
</dbReference>
<proteinExistence type="predicted"/>
<feature type="region of interest" description="Disordered" evidence="1">
    <location>
        <begin position="1"/>
        <end position="161"/>
    </location>
</feature>
<dbReference type="OrthoDB" id="2441642at2759"/>
<feature type="compositionally biased region" description="Polar residues" evidence="1">
    <location>
        <begin position="197"/>
        <end position="208"/>
    </location>
</feature>
<gene>
    <name evidence="2" type="ORF">jhhlp_002461</name>
</gene>
<evidence type="ECO:0000313" key="3">
    <source>
        <dbReference type="Proteomes" id="UP000233524"/>
    </source>
</evidence>
<feature type="compositionally biased region" description="Low complexity" evidence="1">
    <location>
        <begin position="586"/>
        <end position="601"/>
    </location>
</feature>
<feature type="compositionally biased region" description="Polar residues" evidence="1">
    <location>
        <begin position="80"/>
        <end position="119"/>
    </location>
</feature>
<protein>
    <recommendedName>
        <fullName evidence="4">Clock-controlled protein 8</fullName>
    </recommendedName>
</protein>
<dbReference type="Proteomes" id="UP000233524">
    <property type="component" value="Unassembled WGS sequence"/>
</dbReference>
<dbReference type="STRING" id="41688.A0A2N3NE55"/>
<feature type="region of interest" description="Disordered" evidence="1">
    <location>
        <begin position="187"/>
        <end position="208"/>
    </location>
</feature>
<comment type="caution">
    <text evidence="2">The sequence shown here is derived from an EMBL/GenBank/DDBJ whole genome shotgun (WGS) entry which is preliminary data.</text>
</comment>
<feature type="compositionally biased region" description="Basic and acidic residues" evidence="1">
    <location>
        <begin position="573"/>
        <end position="584"/>
    </location>
</feature>
<feature type="compositionally biased region" description="Low complexity" evidence="1">
    <location>
        <begin position="507"/>
        <end position="520"/>
    </location>
</feature>
<feature type="region of interest" description="Disordered" evidence="1">
    <location>
        <begin position="503"/>
        <end position="535"/>
    </location>
</feature>
<name>A0A2N3NE55_9PEZI</name>